<evidence type="ECO:0000313" key="3">
    <source>
        <dbReference type="EMBL" id="RIY41014.1"/>
    </source>
</evidence>
<dbReference type="PROSITE" id="PS51199">
    <property type="entry name" value="SF4_HELICASE"/>
    <property type="match status" value="1"/>
</dbReference>
<dbReference type="Pfam" id="PF03796">
    <property type="entry name" value="DnaB_C"/>
    <property type="match status" value="1"/>
</dbReference>
<feature type="domain" description="SF4 helicase" evidence="2">
    <location>
        <begin position="218"/>
        <end position="506"/>
    </location>
</feature>
<dbReference type="CDD" id="cd00984">
    <property type="entry name" value="DnaB_C"/>
    <property type="match status" value="1"/>
</dbReference>
<dbReference type="InterPro" id="IPR027417">
    <property type="entry name" value="P-loop_NTPase"/>
</dbReference>
<evidence type="ECO:0000313" key="4">
    <source>
        <dbReference type="Proteomes" id="UP000266206"/>
    </source>
</evidence>
<keyword evidence="1" id="KW-0639">Primosome</keyword>
<protein>
    <recommendedName>
        <fullName evidence="2">SF4 helicase domain-containing protein</fullName>
    </recommendedName>
</protein>
<dbReference type="SUPFAM" id="SSF52540">
    <property type="entry name" value="P-loop containing nucleoside triphosphate hydrolases"/>
    <property type="match status" value="1"/>
</dbReference>
<dbReference type="OrthoDB" id="9773982at2"/>
<evidence type="ECO:0000256" key="1">
    <source>
        <dbReference type="ARBA" id="ARBA00022515"/>
    </source>
</evidence>
<dbReference type="InterPro" id="IPR007694">
    <property type="entry name" value="DNA_helicase_DnaB-like_C"/>
</dbReference>
<dbReference type="Gene3D" id="3.40.50.300">
    <property type="entry name" value="P-loop containing nucleotide triphosphate hydrolases"/>
    <property type="match status" value="1"/>
</dbReference>
<name>A0A3A1YX06_9BURK</name>
<evidence type="ECO:0000259" key="2">
    <source>
        <dbReference type="PROSITE" id="PS51199"/>
    </source>
</evidence>
<dbReference type="GO" id="GO:0003678">
    <property type="term" value="F:DNA helicase activity"/>
    <property type="evidence" value="ECO:0007669"/>
    <property type="project" value="InterPro"/>
</dbReference>
<dbReference type="GO" id="GO:0005829">
    <property type="term" value="C:cytosol"/>
    <property type="evidence" value="ECO:0007669"/>
    <property type="project" value="TreeGrafter"/>
</dbReference>
<dbReference type="Gene3D" id="1.10.860.10">
    <property type="entry name" value="DNAb Helicase, Chain A"/>
    <property type="match status" value="1"/>
</dbReference>
<dbReference type="PANTHER" id="PTHR30153">
    <property type="entry name" value="REPLICATIVE DNA HELICASE DNAB"/>
    <property type="match status" value="1"/>
</dbReference>
<dbReference type="GO" id="GO:0006269">
    <property type="term" value="P:DNA replication, synthesis of primer"/>
    <property type="evidence" value="ECO:0007669"/>
    <property type="project" value="UniProtKB-KW"/>
</dbReference>
<dbReference type="PANTHER" id="PTHR30153:SF2">
    <property type="entry name" value="REPLICATIVE DNA HELICASE"/>
    <property type="match status" value="1"/>
</dbReference>
<dbReference type="AlphaFoldDB" id="A0A3A1YX06"/>
<accession>A0A3A1YX06</accession>
<gene>
    <name evidence="3" type="ORF">CJP73_07660</name>
</gene>
<dbReference type="InterPro" id="IPR016136">
    <property type="entry name" value="DNA_helicase_N/primase_C"/>
</dbReference>
<dbReference type="EMBL" id="NQYH01000005">
    <property type="protein sequence ID" value="RIY41014.1"/>
    <property type="molecule type" value="Genomic_DNA"/>
</dbReference>
<dbReference type="GO" id="GO:0005524">
    <property type="term" value="F:ATP binding"/>
    <property type="evidence" value="ECO:0007669"/>
    <property type="project" value="InterPro"/>
</dbReference>
<dbReference type="Proteomes" id="UP000266206">
    <property type="component" value="Unassembled WGS sequence"/>
</dbReference>
<sequence>MSFYFENETTEAKKPLKTSADITSPNDQGCGLLDSASQYWQDREALCLPQIEKELCAALLRADDTTVESLRIAAHELKPDDFYLPHFRNIANLALFLLKNGDIPSFSALGALAQQRNVDIGGIHALTELASDPSVRYCTAQMFEQSVKRLSQMAIKRTLRDQLLDQLNSLGSQDLGSALGQMRDLVTSLTHQAQKGTHAPTHIWDAIEPVLDRMVNPDQNNNWIVSTGFDELDGMLGGGLREADYVVLGARPSMGKTAMALNLARNISGGRAGDDTTKTTPILFFSLEMVNSALATRTLASESRVSMQHLRSGPIADEHLHQVINVVHRFRKSDLPSAVASDGPGSKFWLIDDAGLTLEDICTVARKFVREHGKTVFIIDYLQLIQLGASGRHLDKHTAISHISATLKSLAKELKCPIIALSQLNRTLEQRANKRPMLSDLRESGNIEQDADLIFFLYRDSVYHPDTSEPDSAEFIVAKQRDGAIGVLPMRYRGDIMQFEMQPAYPY</sequence>
<proteinExistence type="predicted"/>
<comment type="caution">
    <text evidence="3">The sequence shown here is derived from an EMBL/GenBank/DDBJ whole genome shotgun (WGS) entry which is preliminary data.</text>
</comment>
<dbReference type="RefSeq" id="WP_119516015.1">
    <property type="nucleotide sequence ID" value="NZ_NQYH01000005.1"/>
</dbReference>
<organism evidence="3 4">
    <name type="scientific">Neopusillimonas maritima</name>
    <dbReference type="NCBI Taxonomy" id="2026239"/>
    <lineage>
        <taxon>Bacteria</taxon>
        <taxon>Pseudomonadati</taxon>
        <taxon>Pseudomonadota</taxon>
        <taxon>Betaproteobacteria</taxon>
        <taxon>Burkholderiales</taxon>
        <taxon>Alcaligenaceae</taxon>
        <taxon>Neopusillimonas</taxon>
    </lineage>
</organism>
<reference evidence="3 4" key="1">
    <citation type="submission" date="2017-08" db="EMBL/GenBank/DDBJ databases">
        <title>Pusillimonas indicus sp. nov., a member of the family Alcaligenaceae isolated from surface seawater.</title>
        <authorList>
            <person name="Li J."/>
        </authorList>
    </citation>
    <scope>NUCLEOTIDE SEQUENCE [LARGE SCALE GENOMIC DNA]</scope>
    <source>
        <strain evidence="3 4">L52-1-41</strain>
    </source>
</reference>
<dbReference type="GO" id="GO:1990077">
    <property type="term" value="C:primosome complex"/>
    <property type="evidence" value="ECO:0007669"/>
    <property type="project" value="UniProtKB-KW"/>
</dbReference>